<protein>
    <submittedName>
        <fullName evidence="2">Threonine dehydrogenase and related Zn-dependent dehydrogenases</fullName>
    </submittedName>
</protein>
<reference evidence="2" key="1">
    <citation type="submission" date="2020-02" db="EMBL/GenBank/DDBJ databases">
        <authorList>
            <person name="Meier V. D."/>
        </authorList>
    </citation>
    <scope>NUCLEOTIDE SEQUENCE</scope>
    <source>
        <strain evidence="2">AVDCRST_MAG32</strain>
    </source>
</reference>
<feature type="compositionally biased region" description="Basic and acidic residues" evidence="1">
    <location>
        <begin position="320"/>
        <end position="330"/>
    </location>
</feature>
<proteinExistence type="predicted"/>
<organism evidence="2">
    <name type="scientific">uncultured Nocardioides sp</name>
    <dbReference type="NCBI Taxonomy" id="198441"/>
    <lineage>
        <taxon>Bacteria</taxon>
        <taxon>Bacillati</taxon>
        <taxon>Actinomycetota</taxon>
        <taxon>Actinomycetes</taxon>
        <taxon>Propionibacteriales</taxon>
        <taxon>Nocardioidaceae</taxon>
        <taxon>Nocardioides</taxon>
        <taxon>environmental samples</taxon>
    </lineage>
</organism>
<feature type="compositionally biased region" description="Basic and acidic residues" evidence="1">
    <location>
        <begin position="60"/>
        <end position="75"/>
    </location>
</feature>
<feature type="non-terminal residue" evidence="2">
    <location>
        <position position="1"/>
    </location>
</feature>
<feature type="compositionally biased region" description="Basic residues" evidence="1">
    <location>
        <begin position="174"/>
        <end position="207"/>
    </location>
</feature>
<feature type="compositionally biased region" description="Basic residues" evidence="1">
    <location>
        <begin position="352"/>
        <end position="365"/>
    </location>
</feature>
<feature type="compositionally biased region" description="Basic residues" evidence="1">
    <location>
        <begin position="231"/>
        <end position="254"/>
    </location>
</feature>
<accession>A0A6J4NZ20</accession>
<feature type="non-terminal residue" evidence="2">
    <location>
        <position position="395"/>
    </location>
</feature>
<feature type="region of interest" description="Disordered" evidence="1">
    <location>
        <begin position="123"/>
        <end position="395"/>
    </location>
</feature>
<feature type="compositionally biased region" description="Basic residues" evidence="1">
    <location>
        <begin position="76"/>
        <end position="85"/>
    </location>
</feature>
<sequence length="395" mass="44934">EGSHLAGRPRHAGERGPGPAHRGAHRRDRQDHLHGSLRLGPPPLRDAGALHGARRHRRPRADGHRRGGRIRDQQPRGRRPGRHPVQRLLRVVLDVPAGTALPVRDHAEPRARHRRELLRLQQALRAGPGRAGGVPPRPLRRLHGDEGAEAARRRPLPLPLRRPAHRVAGVDVRRRPRRRHPPRARRRTDRRHGGPHGRTGRPPRHRGRPDPGAARARRGVRRRAAELRGRREGRRRGRRGPGGHRRPRPRRGDRRRRDGGPRLPGRAGRPEGRRRAARRDLRAGDEERRPRPPRRAAHRHRRRTPRWHDLHLGRVRRLRRPDADDADVRQADPAPHGPGQRAPLDRRPAAAPRRRRPVRRRRVRHPPPPAVGGAERLRALPEEGGGHGQGGLPAL</sequence>
<feature type="compositionally biased region" description="Basic and acidic residues" evidence="1">
    <location>
        <begin position="268"/>
        <end position="290"/>
    </location>
</feature>
<feature type="region of interest" description="Disordered" evidence="1">
    <location>
        <begin position="1"/>
        <end position="86"/>
    </location>
</feature>
<feature type="compositionally biased region" description="Basic and acidic residues" evidence="1">
    <location>
        <begin position="375"/>
        <end position="385"/>
    </location>
</feature>
<gene>
    <name evidence="2" type="ORF">AVDCRST_MAG32-2975</name>
</gene>
<feature type="compositionally biased region" description="Basic and acidic residues" evidence="1">
    <location>
        <begin position="142"/>
        <end position="152"/>
    </location>
</feature>
<dbReference type="AlphaFoldDB" id="A0A6J4NZ20"/>
<feature type="compositionally biased region" description="Basic residues" evidence="1">
    <location>
        <begin position="291"/>
        <end position="305"/>
    </location>
</feature>
<dbReference type="EMBL" id="CADCUM010000118">
    <property type="protein sequence ID" value="CAA9401360.1"/>
    <property type="molecule type" value="Genomic_DNA"/>
</dbReference>
<feature type="compositionally biased region" description="Gly residues" evidence="1">
    <location>
        <begin position="386"/>
        <end position="395"/>
    </location>
</feature>
<evidence type="ECO:0000256" key="1">
    <source>
        <dbReference type="SAM" id="MobiDB-lite"/>
    </source>
</evidence>
<evidence type="ECO:0000313" key="2">
    <source>
        <dbReference type="EMBL" id="CAA9401360.1"/>
    </source>
</evidence>
<name>A0A6J4NZ20_9ACTN</name>